<evidence type="ECO:0000256" key="1">
    <source>
        <dbReference type="SAM" id="MobiDB-lite"/>
    </source>
</evidence>
<proteinExistence type="predicted"/>
<evidence type="ECO:0000313" key="3">
    <source>
        <dbReference type="Proteomes" id="UP000823749"/>
    </source>
</evidence>
<dbReference type="EMBL" id="JACTNZ010000003">
    <property type="protein sequence ID" value="KAG5556102.1"/>
    <property type="molecule type" value="Genomic_DNA"/>
</dbReference>
<name>A0AAV6KTW3_9ERIC</name>
<dbReference type="Proteomes" id="UP000823749">
    <property type="component" value="Chromosome 3"/>
</dbReference>
<comment type="caution">
    <text evidence="2">The sequence shown here is derived from an EMBL/GenBank/DDBJ whole genome shotgun (WGS) entry which is preliminary data.</text>
</comment>
<accession>A0AAV6KTW3</accession>
<reference evidence="2" key="1">
    <citation type="submission" date="2020-08" db="EMBL/GenBank/DDBJ databases">
        <title>Plant Genome Project.</title>
        <authorList>
            <person name="Zhang R.-G."/>
        </authorList>
    </citation>
    <scope>NUCLEOTIDE SEQUENCE</scope>
    <source>
        <strain evidence="2">WSP0</strain>
        <tissue evidence="2">Leaf</tissue>
    </source>
</reference>
<protein>
    <submittedName>
        <fullName evidence="2">Uncharacterized protein</fullName>
    </submittedName>
</protein>
<feature type="region of interest" description="Disordered" evidence="1">
    <location>
        <begin position="20"/>
        <end position="40"/>
    </location>
</feature>
<feature type="compositionally biased region" description="Low complexity" evidence="1">
    <location>
        <begin position="66"/>
        <end position="75"/>
    </location>
</feature>
<feature type="region of interest" description="Disordered" evidence="1">
    <location>
        <begin position="54"/>
        <end position="102"/>
    </location>
</feature>
<dbReference type="AlphaFoldDB" id="A0AAV6KTW3"/>
<gene>
    <name evidence="2" type="ORF">RHGRI_006655</name>
</gene>
<sequence>MGGLRTAEFGPVVRAGLGKAEEAATSAPDPGSLSKGVADSSSLDSLKLNTAVSKGLQKSRAQATQSSSTYDSSFSPANQHGKHPPTNFVKLLIDGSDYGSPGEAAIEGVYTEH</sequence>
<organism evidence="2 3">
    <name type="scientific">Rhododendron griersonianum</name>
    <dbReference type="NCBI Taxonomy" id="479676"/>
    <lineage>
        <taxon>Eukaryota</taxon>
        <taxon>Viridiplantae</taxon>
        <taxon>Streptophyta</taxon>
        <taxon>Embryophyta</taxon>
        <taxon>Tracheophyta</taxon>
        <taxon>Spermatophyta</taxon>
        <taxon>Magnoliopsida</taxon>
        <taxon>eudicotyledons</taxon>
        <taxon>Gunneridae</taxon>
        <taxon>Pentapetalae</taxon>
        <taxon>asterids</taxon>
        <taxon>Ericales</taxon>
        <taxon>Ericaceae</taxon>
        <taxon>Ericoideae</taxon>
        <taxon>Rhodoreae</taxon>
        <taxon>Rhododendron</taxon>
    </lineage>
</organism>
<keyword evidence="3" id="KW-1185">Reference proteome</keyword>
<evidence type="ECO:0000313" key="2">
    <source>
        <dbReference type="EMBL" id="KAG5556102.1"/>
    </source>
</evidence>